<evidence type="ECO:0000313" key="7">
    <source>
        <dbReference type="Proteomes" id="UP000621540"/>
    </source>
</evidence>
<dbReference type="Gene3D" id="3.40.190.290">
    <property type="match status" value="1"/>
</dbReference>
<sequence>MNVNLEYYKIFYYVGKYESITQAAEALAISQPAVSQAVKNLEKNLGSALFVRTSKGVRLTVEGKLLYSYVQRGYEYILLGERKFQEMQDLTKGEIRIGASDMTLQFYLLSYLERFHETYPGIRVTVTNAPTPETLGYLQAGKIDFGIVSTPFQAGKHIRVRPVKEIEDIFVAGKNFESLKGKELDYRILEELPIMCLEGNTSTRGYVEQYLKDQDVVLHPEFELATSDMLIQFAQKSLGVASVVKDFAEPKIREGTLFQLKFKEKIPKRQFCLVTDQRVPLSAAAGQMLGMLENEISGSYDEYNKH</sequence>
<evidence type="ECO:0000256" key="1">
    <source>
        <dbReference type="ARBA" id="ARBA00009437"/>
    </source>
</evidence>
<dbReference type="PANTHER" id="PTHR30126">
    <property type="entry name" value="HTH-TYPE TRANSCRIPTIONAL REGULATOR"/>
    <property type="match status" value="1"/>
</dbReference>
<evidence type="ECO:0000256" key="2">
    <source>
        <dbReference type="ARBA" id="ARBA00023015"/>
    </source>
</evidence>
<dbReference type="PRINTS" id="PR00039">
    <property type="entry name" value="HTHLYSR"/>
</dbReference>
<keyword evidence="7" id="KW-1185">Reference proteome</keyword>
<comment type="caution">
    <text evidence="6">The sequence shown here is derived from an EMBL/GenBank/DDBJ whole genome shotgun (WGS) entry which is preliminary data.</text>
</comment>
<name>A0ABR7IAA1_9FIRM</name>
<accession>A0ABR7IAA1</accession>
<dbReference type="EMBL" id="JACOQH010000004">
    <property type="protein sequence ID" value="MBC5753793.1"/>
    <property type="molecule type" value="Genomic_DNA"/>
</dbReference>
<keyword evidence="2" id="KW-0805">Transcription regulation</keyword>
<evidence type="ECO:0000256" key="3">
    <source>
        <dbReference type="ARBA" id="ARBA00023125"/>
    </source>
</evidence>
<proteinExistence type="inferred from homology"/>
<dbReference type="InterPro" id="IPR036388">
    <property type="entry name" value="WH-like_DNA-bd_sf"/>
</dbReference>
<evidence type="ECO:0000259" key="5">
    <source>
        <dbReference type="PROSITE" id="PS50931"/>
    </source>
</evidence>
<dbReference type="SUPFAM" id="SSF53850">
    <property type="entry name" value="Periplasmic binding protein-like II"/>
    <property type="match status" value="1"/>
</dbReference>
<comment type="similarity">
    <text evidence="1">Belongs to the LysR transcriptional regulatory family.</text>
</comment>
<dbReference type="CDD" id="cd05466">
    <property type="entry name" value="PBP2_LTTR_substrate"/>
    <property type="match status" value="1"/>
</dbReference>
<dbReference type="RefSeq" id="WP_147618567.1">
    <property type="nucleotide sequence ID" value="NZ_JACOQH010000004.1"/>
</dbReference>
<evidence type="ECO:0000256" key="4">
    <source>
        <dbReference type="ARBA" id="ARBA00023163"/>
    </source>
</evidence>
<dbReference type="PROSITE" id="PS50931">
    <property type="entry name" value="HTH_LYSR"/>
    <property type="match status" value="1"/>
</dbReference>
<protein>
    <submittedName>
        <fullName evidence="6">LysR family transcriptional regulator</fullName>
    </submittedName>
</protein>
<dbReference type="Pfam" id="PF03466">
    <property type="entry name" value="LysR_substrate"/>
    <property type="match status" value="1"/>
</dbReference>
<dbReference type="PANTHER" id="PTHR30126:SF64">
    <property type="entry name" value="HTH-TYPE TRANSCRIPTIONAL REGULATOR CITR"/>
    <property type="match status" value="1"/>
</dbReference>
<feature type="domain" description="HTH lysR-type" evidence="5">
    <location>
        <begin position="3"/>
        <end position="60"/>
    </location>
</feature>
<keyword evidence="4" id="KW-0804">Transcription</keyword>
<dbReference type="SUPFAM" id="SSF46785">
    <property type="entry name" value="Winged helix' DNA-binding domain"/>
    <property type="match status" value="1"/>
</dbReference>
<dbReference type="Pfam" id="PF00126">
    <property type="entry name" value="HTH_1"/>
    <property type="match status" value="1"/>
</dbReference>
<keyword evidence="3" id="KW-0238">DNA-binding</keyword>
<dbReference type="Gene3D" id="1.10.10.10">
    <property type="entry name" value="Winged helix-like DNA-binding domain superfamily/Winged helix DNA-binding domain"/>
    <property type="match status" value="1"/>
</dbReference>
<reference evidence="6 7" key="1">
    <citation type="submission" date="2020-08" db="EMBL/GenBank/DDBJ databases">
        <title>Genome public.</title>
        <authorList>
            <person name="Liu C."/>
            <person name="Sun Q."/>
        </authorList>
    </citation>
    <scope>NUCLEOTIDE SEQUENCE [LARGE SCALE GENOMIC DNA]</scope>
    <source>
        <strain evidence="6 7">BX0805</strain>
    </source>
</reference>
<dbReference type="Proteomes" id="UP000621540">
    <property type="component" value="Unassembled WGS sequence"/>
</dbReference>
<gene>
    <name evidence="6" type="ORF">H8Z76_07085</name>
</gene>
<dbReference type="InterPro" id="IPR000847">
    <property type="entry name" value="LysR_HTH_N"/>
</dbReference>
<dbReference type="InterPro" id="IPR005119">
    <property type="entry name" value="LysR_subst-bd"/>
</dbReference>
<dbReference type="InterPro" id="IPR036390">
    <property type="entry name" value="WH_DNA-bd_sf"/>
</dbReference>
<organism evidence="6 7">
    <name type="scientific">Roseburia yibonii</name>
    <dbReference type="NCBI Taxonomy" id="2763063"/>
    <lineage>
        <taxon>Bacteria</taxon>
        <taxon>Bacillati</taxon>
        <taxon>Bacillota</taxon>
        <taxon>Clostridia</taxon>
        <taxon>Lachnospirales</taxon>
        <taxon>Lachnospiraceae</taxon>
        <taxon>Roseburia</taxon>
    </lineage>
</organism>
<evidence type="ECO:0000313" key="6">
    <source>
        <dbReference type="EMBL" id="MBC5753793.1"/>
    </source>
</evidence>